<gene>
    <name evidence="2" type="ORF">HHL09_02400</name>
</gene>
<dbReference type="InterPro" id="IPR013320">
    <property type="entry name" value="ConA-like_dom_sf"/>
</dbReference>
<protein>
    <recommendedName>
        <fullName evidence="4">F5/8 type C domain-containing protein</fullName>
    </recommendedName>
</protein>
<sequence>MTPKKYPDINPGHSGNLPTPSRFTWKPLALATIAILMGGSASAAQKTYQYFRFQPTKIQNNNTQMQLAEFTFSVNGTLLNLNNRNGSNASVVPVTVTAGGQDPNAGEGPGKVADGLPLIGGNPLPVGQTSTKWFNGAALAVPLDFAFTEPVTVDSYNFCTANDSVAYNRSPVSWNLWGRTEEGDWELLDARNNVAIVNQNHTYQAGFTIPESVAPVINYFNIINTEFEGTAAIVKNGEQVTLEWDSLYGDLDGTTLAPAPGDVDQFGFLAVTPPSNATTVYTLTAEQAATSQAATANVTVRSVAGGASNFRYVRFKATKLRSGVGTGTIQLAEFELYSGESKLTEISVTNPGGDTPDAEGVEKLIDGIVAEGGNKWLDFTNSPVVFDLGTVSPTFDRYAFVTGGDAPERDPIQWTLEGSDDGVVWNLIEKVDFDYPTPERRLATTRTIPLPGISVVQPPEIAFFRARRDTSLPDDPIIFSWEVSGADSIKITPGTGEELPASGTLEFVATSDAVYTITATNAGGPATKSLSFGAVATPPASISYEDFSSAGDEFVLLGDASLVNDSPQIPNPGDVVRLRMVPDEAGKHGVSWYNQRIDLSGGFDTTFGLQLTCAHRGYGAEGLGFMIQNTPEGAAALPQDNGPASNALTVKFSSWENAEGILNEARINVFAGATKIGTSDLRQVSGITLRGQTYSTLTGPVDGTPYVVRVVYVPGDLDVYVDGVLALDSLDVDLGDIGAIDSEGTSYVGFVARTGGWDQASDITDWTMSATAGPGPAAPLTLASSAINPLTGNASFTWLSTAGKEYRITASTDLITFPTILMQDIPSEGVMTSRSVTFTPGTKLFFRIEEE</sequence>
<dbReference type="KEGG" id="luo:HHL09_02400"/>
<feature type="region of interest" description="Disordered" evidence="1">
    <location>
        <begin position="1"/>
        <end position="21"/>
    </location>
</feature>
<evidence type="ECO:0000313" key="2">
    <source>
        <dbReference type="EMBL" id="QJE94676.1"/>
    </source>
</evidence>
<dbReference type="EMBL" id="CP051774">
    <property type="protein sequence ID" value="QJE94676.1"/>
    <property type="molecule type" value="Genomic_DNA"/>
</dbReference>
<evidence type="ECO:0000256" key="1">
    <source>
        <dbReference type="SAM" id="MobiDB-lite"/>
    </source>
</evidence>
<evidence type="ECO:0000313" key="3">
    <source>
        <dbReference type="Proteomes" id="UP000501812"/>
    </source>
</evidence>
<organism evidence="2 3">
    <name type="scientific">Luteolibacter luteus</name>
    <dbReference type="NCBI Taxonomy" id="2728835"/>
    <lineage>
        <taxon>Bacteria</taxon>
        <taxon>Pseudomonadati</taxon>
        <taxon>Verrucomicrobiota</taxon>
        <taxon>Verrucomicrobiia</taxon>
        <taxon>Verrucomicrobiales</taxon>
        <taxon>Verrucomicrobiaceae</taxon>
        <taxon>Luteolibacter</taxon>
    </lineage>
</organism>
<dbReference type="Proteomes" id="UP000501812">
    <property type="component" value="Chromosome"/>
</dbReference>
<proteinExistence type="predicted"/>
<name>A0A858RCC1_9BACT</name>
<dbReference type="Gene3D" id="2.60.120.200">
    <property type="match status" value="1"/>
</dbReference>
<accession>A0A858RCC1</accession>
<reference evidence="2 3" key="1">
    <citation type="submission" date="2020-04" db="EMBL/GenBank/DDBJ databases">
        <title>Luteolibacter sp. G-1-1-1 isolated from soil.</title>
        <authorList>
            <person name="Dahal R.H."/>
        </authorList>
    </citation>
    <scope>NUCLEOTIDE SEQUENCE [LARGE SCALE GENOMIC DNA]</scope>
    <source>
        <strain evidence="2 3">G-1-1-1</strain>
    </source>
</reference>
<dbReference type="AlphaFoldDB" id="A0A858RCC1"/>
<evidence type="ECO:0008006" key="4">
    <source>
        <dbReference type="Google" id="ProtNLM"/>
    </source>
</evidence>
<dbReference type="SUPFAM" id="SSF49899">
    <property type="entry name" value="Concanavalin A-like lectins/glucanases"/>
    <property type="match status" value="1"/>
</dbReference>
<keyword evidence="3" id="KW-1185">Reference proteome</keyword>
<dbReference type="RefSeq" id="WP_169452897.1">
    <property type="nucleotide sequence ID" value="NZ_CP051774.1"/>
</dbReference>